<keyword evidence="3" id="KW-1185">Reference proteome</keyword>
<dbReference type="InParanoid" id="A0A168PZP5"/>
<sequence length="251" mass="27400">MHFTSTMALAAAVLATATSATSTHNWWTIPSNFGNISEAESSIRVPHGSDPTTTYWMANGWGGGYMGMQHNSGSTRTILFSAWDDGKGGKVTGIEKGKDVIVDGFGGEGTGSHAHLTYNWTAGETVYFRVRAKVDEAQNSADYTGWWRPAAQKDWNLIATLRVENVPKWLTGIYGFLENFGSNGDEIREGFWGNFSVTNTQGKIAKPSGVSYTHTEPGPGSNYEYKFVNGESYMRTDGPKDQGIYPPTNPE</sequence>
<evidence type="ECO:0000313" key="3">
    <source>
        <dbReference type="Proteomes" id="UP000078561"/>
    </source>
</evidence>
<protein>
    <submittedName>
        <fullName evidence="2">Uncharacterized protein</fullName>
    </submittedName>
</protein>
<dbReference type="EMBL" id="LT554074">
    <property type="protein sequence ID" value="SAM03256.1"/>
    <property type="molecule type" value="Genomic_DNA"/>
</dbReference>
<dbReference type="InterPro" id="IPR021862">
    <property type="entry name" value="DUF3472"/>
</dbReference>
<dbReference type="Pfam" id="PF11958">
    <property type="entry name" value="DUF3472"/>
    <property type="match status" value="1"/>
</dbReference>
<dbReference type="Proteomes" id="UP000078561">
    <property type="component" value="Unassembled WGS sequence"/>
</dbReference>
<proteinExistence type="predicted"/>
<keyword evidence="1" id="KW-0732">Signal</keyword>
<dbReference type="AlphaFoldDB" id="A0A168PZP5"/>
<dbReference type="OrthoDB" id="6338748at2759"/>
<reference evidence="2" key="1">
    <citation type="submission" date="2016-04" db="EMBL/GenBank/DDBJ databases">
        <authorList>
            <person name="Evans L.H."/>
            <person name="Alamgir A."/>
            <person name="Owens N."/>
            <person name="Weber N.D."/>
            <person name="Virtaneva K."/>
            <person name="Barbian K."/>
            <person name="Babar A."/>
            <person name="Rosenke K."/>
        </authorList>
    </citation>
    <scope>NUCLEOTIDE SEQUENCE [LARGE SCALE GENOMIC DNA]</scope>
    <source>
        <strain evidence="2">CBS 101.48</strain>
    </source>
</reference>
<gene>
    <name evidence="2" type="primary">ABSGL_09074.1 scaffold 10677</name>
</gene>
<accession>A0A168PZP5</accession>
<evidence type="ECO:0000313" key="2">
    <source>
        <dbReference type="EMBL" id="SAM03256.1"/>
    </source>
</evidence>
<name>A0A168PZP5_ABSGL</name>
<feature type="chain" id="PRO_5007899740" evidence="1">
    <location>
        <begin position="23"/>
        <end position="251"/>
    </location>
</feature>
<evidence type="ECO:0000256" key="1">
    <source>
        <dbReference type="SAM" id="SignalP"/>
    </source>
</evidence>
<organism evidence="2">
    <name type="scientific">Absidia glauca</name>
    <name type="common">Pin mould</name>
    <dbReference type="NCBI Taxonomy" id="4829"/>
    <lineage>
        <taxon>Eukaryota</taxon>
        <taxon>Fungi</taxon>
        <taxon>Fungi incertae sedis</taxon>
        <taxon>Mucoromycota</taxon>
        <taxon>Mucoromycotina</taxon>
        <taxon>Mucoromycetes</taxon>
        <taxon>Mucorales</taxon>
        <taxon>Cunninghamellaceae</taxon>
        <taxon>Absidia</taxon>
    </lineage>
</organism>
<dbReference type="OMA" id="NEVYMRI"/>
<feature type="signal peptide" evidence="1">
    <location>
        <begin position="1"/>
        <end position="22"/>
    </location>
</feature>